<accession>A0A318XJ60</accession>
<dbReference type="Proteomes" id="UP000248132">
    <property type="component" value="Unassembled WGS sequence"/>
</dbReference>
<protein>
    <submittedName>
        <fullName evidence="1">Uncharacterized protein</fullName>
    </submittedName>
</protein>
<comment type="caution">
    <text evidence="1">The sequence shown here is derived from an EMBL/GenBank/DDBJ whole genome shotgun (WGS) entry which is preliminary data.</text>
</comment>
<sequence>MGKLRADGLIRPKRDKYIAAAVNIGKGGDLHEIDRCTGFG</sequence>
<dbReference type="EMBL" id="QKMR01000023">
    <property type="protein sequence ID" value="PYG85748.1"/>
    <property type="molecule type" value="Genomic_DNA"/>
</dbReference>
<dbReference type="AlphaFoldDB" id="A0A318XJ60"/>
<reference evidence="1 2" key="1">
    <citation type="submission" date="2018-06" db="EMBL/GenBank/DDBJ databases">
        <title>Genomic Encyclopedia of Type Strains, Phase I: the one thousand microbial genomes (KMG-I) project.</title>
        <authorList>
            <person name="Kyrpides N."/>
        </authorList>
    </citation>
    <scope>NUCLEOTIDE SEQUENCE [LARGE SCALE GENOMIC DNA]</scope>
    <source>
        <strain evidence="1 2">DSM 19573</strain>
    </source>
</reference>
<gene>
    <name evidence="1" type="ORF">LY28_03167</name>
</gene>
<name>A0A318XJ60_9FIRM</name>
<organism evidence="1 2">
    <name type="scientific">Ruminiclostridium sufflavum DSM 19573</name>
    <dbReference type="NCBI Taxonomy" id="1121337"/>
    <lineage>
        <taxon>Bacteria</taxon>
        <taxon>Bacillati</taxon>
        <taxon>Bacillota</taxon>
        <taxon>Clostridia</taxon>
        <taxon>Eubacteriales</taxon>
        <taxon>Oscillospiraceae</taxon>
        <taxon>Ruminiclostridium</taxon>
    </lineage>
</organism>
<evidence type="ECO:0000313" key="2">
    <source>
        <dbReference type="Proteomes" id="UP000248132"/>
    </source>
</evidence>
<keyword evidence="2" id="KW-1185">Reference proteome</keyword>
<evidence type="ECO:0000313" key="1">
    <source>
        <dbReference type="EMBL" id="PYG85748.1"/>
    </source>
</evidence>
<dbReference type="RefSeq" id="WP_278303811.1">
    <property type="nucleotide sequence ID" value="NZ_QKMR01000023.1"/>
</dbReference>
<proteinExistence type="predicted"/>